<evidence type="ECO:0000256" key="1">
    <source>
        <dbReference type="SAM" id="Phobius"/>
    </source>
</evidence>
<proteinExistence type="predicted"/>
<dbReference type="EMBL" id="JAINUL010000001">
    <property type="protein sequence ID" value="MCC0096536.1"/>
    <property type="molecule type" value="Genomic_DNA"/>
</dbReference>
<dbReference type="Pfam" id="PF10066">
    <property type="entry name" value="DUF2304"/>
    <property type="match status" value="1"/>
</dbReference>
<feature type="transmembrane region" description="Helical" evidence="1">
    <location>
        <begin position="6"/>
        <end position="25"/>
    </location>
</feature>
<keyword evidence="1" id="KW-0472">Membrane</keyword>
<reference evidence="2 3" key="1">
    <citation type="submission" date="2021-08" db="EMBL/GenBank/DDBJ databases">
        <title>Genomic Architecture of Streptomyces flavotricini NGL1 and Streptomyces erythrochromogenes HMS4 With Differential Plant Beneficial attributes and laccase production capabilities.</title>
        <authorList>
            <person name="Salwan R."/>
            <person name="Kaur R."/>
            <person name="Sharma V."/>
        </authorList>
    </citation>
    <scope>NUCLEOTIDE SEQUENCE [LARGE SCALE GENOMIC DNA]</scope>
    <source>
        <strain evidence="2 3">NGL1</strain>
    </source>
</reference>
<feature type="transmembrane region" description="Helical" evidence="1">
    <location>
        <begin position="70"/>
        <end position="88"/>
    </location>
</feature>
<evidence type="ECO:0000313" key="3">
    <source>
        <dbReference type="Proteomes" id="UP001520654"/>
    </source>
</evidence>
<gene>
    <name evidence="2" type="ORF">K7B10_17410</name>
</gene>
<organism evidence="2 3">
    <name type="scientific">Streptomyces flavotricini</name>
    <dbReference type="NCBI Taxonomy" id="66888"/>
    <lineage>
        <taxon>Bacteria</taxon>
        <taxon>Bacillati</taxon>
        <taxon>Actinomycetota</taxon>
        <taxon>Actinomycetes</taxon>
        <taxon>Kitasatosporales</taxon>
        <taxon>Streptomycetaceae</taxon>
        <taxon>Streptomyces</taxon>
    </lineage>
</organism>
<accession>A0ABS8E5U9</accession>
<keyword evidence="3" id="KW-1185">Reference proteome</keyword>
<dbReference type="RefSeq" id="WP_229336993.1">
    <property type="nucleotide sequence ID" value="NZ_JAINUL010000001.1"/>
</dbReference>
<keyword evidence="1" id="KW-0812">Transmembrane</keyword>
<comment type="caution">
    <text evidence="2">The sequence shown here is derived from an EMBL/GenBank/DDBJ whole genome shotgun (WGS) entry which is preliminary data.</text>
</comment>
<dbReference type="InterPro" id="IPR019277">
    <property type="entry name" value="DUF2304"/>
</dbReference>
<name>A0ABS8E5U9_9ACTN</name>
<sequence>MKYFWIQLLLIAGSVSMALMFIRTWGQAKNRAWKRIAFSLFVIVNVYAVLRPTDVTWVAHQLGVGRGTDLVLYVMVLAMGFLTLNTFLRFRSLEKKITDLARTVALSEGARHNDARLGAAVAPVVAETVVAEAVVAEAKPEPADSDSVKA</sequence>
<feature type="transmembrane region" description="Helical" evidence="1">
    <location>
        <begin position="32"/>
        <end position="50"/>
    </location>
</feature>
<evidence type="ECO:0000313" key="2">
    <source>
        <dbReference type="EMBL" id="MCC0096536.1"/>
    </source>
</evidence>
<protein>
    <submittedName>
        <fullName evidence="2">DUF2304 domain-containing protein</fullName>
    </submittedName>
</protein>
<dbReference type="Proteomes" id="UP001520654">
    <property type="component" value="Unassembled WGS sequence"/>
</dbReference>
<keyword evidence="1" id="KW-1133">Transmembrane helix</keyword>